<dbReference type="InterPro" id="IPR005545">
    <property type="entry name" value="YCII"/>
</dbReference>
<dbReference type="Gene3D" id="3.30.70.1060">
    <property type="entry name" value="Dimeric alpha+beta barrel"/>
    <property type="match status" value="1"/>
</dbReference>
<proteinExistence type="inferred from homology"/>
<evidence type="ECO:0000313" key="3">
    <source>
        <dbReference type="EMBL" id="WNM25932.1"/>
    </source>
</evidence>
<evidence type="ECO:0000313" key="4">
    <source>
        <dbReference type="EMBL" id="WNM26037.1"/>
    </source>
</evidence>
<dbReference type="RefSeq" id="WP_313501636.1">
    <property type="nucleotide sequence ID" value="NZ_CP134879.1"/>
</dbReference>
<dbReference type="Pfam" id="PF03795">
    <property type="entry name" value="YCII"/>
    <property type="match status" value="1"/>
</dbReference>
<dbReference type="EMBL" id="CP134879">
    <property type="protein sequence ID" value="WNM25932.1"/>
    <property type="molecule type" value="Genomic_DNA"/>
</dbReference>
<comment type="similarity">
    <text evidence="1">Belongs to the YciI family.</text>
</comment>
<gene>
    <name evidence="3" type="ORF">RN606_07210</name>
    <name evidence="4" type="ORF">RN607_07450</name>
</gene>
<organism evidence="4">
    <name type="scientific">Demequina capsici</name>
    <dbReference type="NCBI Taxonomy" id="3075620"/>
    <lineage>
        <taxon>Bacteria</taxon>
        <taxon>Bacillati</taxon>
        <taxon>Actinomycetota</taxon>
        <taxon>Actinomycetes</taxon>
        <taxon>Micrococcales</taxon>
        <taxon>Demequinaceae</taxon>
        <taxon>Demequina</taxon>
    </lineage>
</organism>
<evidence type="ECO:0000313" key="5">
    <source>
        <dbReference type="Proteomes" id="UP001304125"/>
    </source>
</evidence>
<protein>
    <submittedName>
        <fullName evidence="4">YciI family protein</fullName>
    </submittedName>
</protein>
<sequence>MTMWAIQYGYDSSQAEQMAAVRPSHRAYLAALMDAGSMLAFGRFDDELEPGAILLAEADSRDAVDALLAEDPYQVHGLVASCSVRPWAGAVRG</sequence>
<accession>A0AA96J8C4</accession>
<dbReference type="AlphaFoldDB" id="A0AA96J8C4"/>
<dbReference type="Proteomes" id="UP001303408">
    <property type="component" value="Chromosome"/>
</dbReference>
<name>A0AA96J8C4_9MICO</name>
<evidence type="ECO:0000256" key="1">
    <source>
        <dbReference type="ARBA" id="ARBA00007689"/>
    </source>
</evidence>
<dbReference type="KEGG" id="dcp:RN607_07450"/>
<dbReference type="SUPFAM" id="SSF54909">
    <property type="entry name" value="Dimeric alpha+beta barrel"/>
    <property type="match status" value="1"/>
</dbReference>
<dbReference type="EMBL" id="CP134880">
    <property type="protein sequence ID" value="WNM26037.1"/>
    <property type="molecule type" value="Genomic_DNA"/>
</dbReference>
<accession>A0AA96J870</accession>
<reference evidence="4 5" key="1">
    <citation type="submission" date="2023-09" db="EMBL/GenBank/DDBJ databases">
        <title>Demequina sp. a novel bacteria isolated from Capsicum annuum.</title>
        <authorList>
            <person name="Humaira Z."/>
            <person name="Lee J."/>
            <person name="Cho D."/>
        </authorList>
    </citation>
    <scope>NUCLEOTIDE SEQUENCE</scope>
    <source>
        <strain evidence="3 5">OYTSA14</strain>
        <strain evidence="4">PMTSA13</strain>
    </source>
</reference>
<dbReference type="InterPro" id="IPR011008">
    <property type="entry name" value="Dimeric_a/b-barrel"/>
</dbReference>
<feature type="domain" description="YCII-related" evidence="2">
    <location>
        <begin position="6"/>
        <end position="87"/>
    </location>
</feature>
<dbReference type="Proteomes" id="UP001304125">
    <property type="component" value="Chromosome"/>
</dbReference>
<evidence type="ECO:0000259" key="2">
    <source>
        <dbReference type="Pfam" id="PF03795"/>
    </source>
</evidence>
<keyword evidence="5" id="KW-1185">Reference proteome</keyword>